<dbReference type="RefSeq" id="WP_230097210.1">
    <property type="nucleotide sequence ID" value="NZ_CAKKNS010000007.1"/>
</dbReference>
<gene>
    <name evidence="3" type="primary">Int-Tn</name>
    <name evidence="3" type="ORF">WFA24289_01507</name>
</gene>
<evidence type="ECO:0000256" key="1">
    <source>
        <dbReference type="ARBA" id="ARBA00023172"/>
    </source>
</evidence>
<name>A0ABM8Z8X4_9LACO</name>
<comment type="caution">
    <text evidence="3">The sequence shown here is derived from an EMBL/GenBank/DDBJ whole genome shotgun (WGS) entry which is preliminary data.</text>
</comment>
<accession>A0ABM8Z8X4</accession>
<dbReference type="CDD" id="cd01189">
    <property type="entry name" value="INT_ICEBs1_C_like"/>
    <property type="match status" value="1"/>
</dbReference>
<organism evidence="3 4">
    <name type="scientific">Periweissella fabaria</name>
    <dbReference type="NCBI Taxonomy" id="546157"/>
    <lineage>
        <taxon>Bacteria</taxon>
        <taxon>Bacillati</taxon>
        <taxon>Bacillota</taxon>
        <taxon>Bacilli</taxon>
        <taxon>Lactobacillales</taxon>
        <taxon>Lactobacillaceae</taxon>
        <taxon>Periweissella</taxon>
    </lineage>
</organism>
<dbReference type="SUPFAM" id="SSF56349">
    <property type="entry name" value="DNA breaking-rejoining enzymes"/>
    <property type="match status" value="1"/>
</dbReference>
<evidence type="ECO:0000313" key="3">
    <source>
        <dbReference type="EMBL" id="CAH0417178.1"/>
    </source>
</evidence>
<proteinExistence type="predicted"/>
<dbReference type="InterPro" id="IPR013762">
    <property type="entry name" value="Integrase-like_cat_sf"/>
</dbReference>
<keyword evidence="4" id="KW-1185">Reference proteome</keyword>
<dbReference type="PROSITE" id="PS51898">
    <property type="entry name" value="TYR_RECOMBINASE"/>
    <property type="match status" value="1"/>
</dbReference>
<feature type="domain" description="Tyr recombinase" evidence="2">
    <location>
        <begin position="34"/>
        <end position="243"/>
    </location>
</feature>
<keyword evidence="1" id="KW-0233">DNA recombination</keyword>
<dbReference type="InterPro" id="IPR002104">
    <property type="entry name" value="Integrase_catalytic"/>
</dbReference>
<dbReference type="InterPro" id="IPR011010">
    <property type="entry name" value="DNA_brk_join_enz"/>
</dbReference>
<dbReference type="Proteomes" id="UP000789707">
    <property type="component" value="Unassembled WGS sequence"/>
</dbReference>
<dbReference type="PANTHER" id="PTHR30349:SF64">
    <property type="entry name" value="PROPHAGE INTEGRASE INTD-RELATED"/>
    <property type="match status" value="1"/>
</dbReference>
<dbReference type="EMBL" id="CAKKNS010000007">
    <property type="protein sequence ID" value="CAH0417178.1"/>
    <property type="molecule type" value="Genomic_DNA"/>
</dbReference>
<evidence type="ECO:0000313" key="4">
    <source>
        <dbReference type="Proteomes" id="UP000789707"/>
    </source>
</evidence>
<sequence length="251" mass="28589">MFDFAIDMDVITKNQFKSVTLPKKKITSKNNVKSSDNWLDKDQLQEFFSGLDKSYNGDDKELVSVYFRLLAFTGARKSELLSLTWSDIDLASSTISINKTITRGLDNKLFVSNTTKTQAGTRTLIIDENTITMLKRWRMLQRSVMFEYGFNIGAKSDQLVFSRFIDNSLINVMTPNHWLKKILTNTNLPTITIHGFRHTYATLAIEAGMNVKQLQKQLGHTDVKTTLDIYAAVTEKGQHESTELFSSYVGF</sequence>
<dbReference type="Gene3D" id="1.10.443.10">
    <property type="entry name" value="Intergrase catalytic core"/>
    <property type="match status" value="1"/>
</dbReference>
<reference evidence="3 4" key="1">
    <citation type="submission" date="2021-11" db="EMBL/GenBank/DDBJ databases">
        <authorList>
            <person name="Depoorter E."/>
        </authorList>
    </citation>
    <scope>NUCLEOTIDE SEQUENCE [LARGE SCALE GENOMIC DNA]</scope>
    <source>
        <strain evidence="3 4">LMG 24289</strain>
    </source>
</reference>
<evidence type="ECO:0000259" key="2">
    <source>
        <dbReference type="PROSITE" id="PS51898"/>
    </source>
</evidence>
<protein>
    <submittedName>
        <fullName evidence="3">Transposase from transposon Tn916</fullName>
    </submittedName>
</protein>
<dbReference type="InterPro" id="IPR050090">
    <property type="entry name" value="Tyrosine_recombinase_XerCD"/>
</dbReference>
<dbReference type="PANTHER" id="PTHR30349">
    <property type="entry name" value="PHAGE INTEGRASE-RELATED"/>
    <property type="match status" value="1"/>
</dbReference>
<dbReference type="Pfam" id="PF00589">
    <property type="entry name" value="Phage_integrase"/>
    <property type="match status" value="1"/>
</dbReference>